<sequence length="1049" mass="111371">MQTSGKCPRIRRVLMHMSSFVQVRKYFFFTALGVILAFFFFVTASAYAQTPTTVHYTGFESGLSPWTQDIQNDWQTSTESKTEGSYAANFDDPSSDSMLTSQNFVLSSVSNVTITFDWAIESGFNSGEYLAFDVSTNGGSSWTQMGILRGNVSGEEGVWKAASIQINSVSQVRVRFRGTVNCSFTCGGKDGFVDDLTITATSLAPDPPVLLAARQFCNGTTEMMELEYTLVSGATDYSGVGCSGSGCTPSAGLGNSTTNIIQSSTYQGSGTRGFAVRSYKAPYTSSNSNVLYYSMSNCPLAAPTPDNPTHHWTFDTDGSDTGSGGHITGALTNGATAGNSTAIAGAGSLLLDGSDDYVNIDDIQLEDSFTRISISLWFRASAVSGVQELYEEGGAINGFSIRLNGSTLEAATRNSSSQATVSKAGIFTNTWYFVMVTFDNGSLNMYVNGDSSPVDSTSTGYSTVSSHVDPAAIGRVSNDDSFGVTGGGNYFNGRIDDVRVYENVALTGSDAGTLFNEFGSGIILPLSNLQCTVDDASLTYGDLVSYTASVEDGGEPYVFDWSGDGDLSDPDVFQLVYSDNFSSGFGNWLNFPADDFEWTRLSGSTPTSSTGPAGDHTTGSGYYAYTESSSNYNKTSYLEGPRINFDAYSGEKLTFWYHMYGSAMGSLAFQVNTGSGWATLWSRSGNQGNQWNNETIDLSGLTGNGWLRFRGITGSSATSDMALDDITLEVSPIADFSPPAPPPPPPADPVTIFQHCSYGGYSASFDVGDYTLAELQAEGVLDNDISGLQIPSGYEAILYENDNFGGSAIIKTQDTSCLSADPFPGGGSWNDKLSSLRIQLASTLPDPWSNIDIGNPLAGSASYAGSSFTINGDGSDIYGSSDNFHFVYQLWAGDATITARVDSQQNTDSWAKAGVMIRETLGSGSRHAMTIITPSNGTRLQYRATTDGSSGSVGSGSSETAPYWLRLTRSGDTFTAYKSSNGTSWTQIGSVAISMNSTVYVGFPVTSHNASTVGEVVVSNPTVALGSGMNRFASSRIGLLFASLANIFR</sequence>
<dbReference type="AlphaFoldDB" id="A0A2H0TD90"/>
<evidence type="ECO:0000313" key="5">
    <source>
        <dbReference type="Proteomes" id="UP000231503"/>
    </source>
</evidence>
<dbReference type="Pfam" id="PF13385">
    <property type="entry name" value="Laminin_G_3"/>
    <property type="match status" value="1"/>
</dbReference>
<dbReference type="SUPFAM" id="SSF49899">
    <property type="entry name" value="Concanavalin A-like lectins/glucanases"/>
    <property type="match status" value="4"/>
</dbReference>
<dbReference type="InterPro" id="IPR006558">
    <property type="entry name" value="LamG-like"/>
</dbReference>
<comment type="caution">
    <text evidence="4">The sequence shown here is derived from an EMBL/GenBank/DDBJ whole genome shotgun (WGS) entry which is preliminary data.</text>
</comment>
<accession>A0A2H0TD90</accession>
<evidence type="ECO:0000259" key="3">
    <source>
        <dbReference type="PROSITE" id="PS50060"/>
    </source>
</evidence>
<dbReference type="GO" id="GO:0016020">
    <property type="term" value="C:membrane"/>
    <property type="evidence" value="ECO:0007669"/>
    <property type="project" value="InterPro"/>
</dbReference>
<keyword evidence="2" id="KW-1015">Disulfide bond</keyword>
<dbReference type="PROSITE" id="PS50060">
    <property type="entry name" value="MAM_2"/>
    <property type="match status" value="1"/>
</dbReference>
<dbReference type="PANTHER" id="PTHR23282:SF101">
    <property type="entry name" value="MAM DOMAIN-CONTAINING PROTEIN"/>
    <property type="match status" value="1"/>
</dbReference>
<gene>
    <name evidence="4" type="ORF">COU47_02095</name>
</gene>
<dbReference type="Pfam" id="PF00629">
    <property type="entry name" value="MAM"/>
    <property type="match status" value="1"/>
</dbReference>
<dbReference type="SMART" id="SM00137">
    <property type="entry name" value="MAM"/>
    <property type="match status" value="1"/>
</dbReference>
<evidence type="ECO:0000256" key="1">
    <source>
        <dbReference type="ARBA" id="ARBA00022729"/>
    </source>
</evidence>
<dbReference type="InterPro" id="IPR011024">
    <property type="entry name" value="G_crystallin-like"/>
</dbReference>
<evidence type="ECO:0000256" key="2">
    <source>
        <dbReference type="ARBA" id="ARBA00023157"/>
    </source>
</evidence>
<feature type="domain" description="MAM" evidence="3">
    <location>
        <begin position="577"/>
        <end position="736"/>
    </location>
</feature>
<dbReference type="InterPro" id="IPR013320">
    <property type="entry name" value="ConA-like_dom_sf"/>
</dbReference>
<reference evidence="5" key="1">
    <citation type="submission" date="2017-09" db="EMBL/GenBank/DDBJ databases">
        <title>Depth-based differentiation of microbial function through sediment-hosted aquifers and enrichment of novel symbionts in the deep terrestrial subsurface.</title>
        <authorList>
            <person name="Probst A.J."/>
            <person name="Ladd B."/>
            <person name="Jarett J.K."/>
            <person name="Geller-Mcgrath D.E."/>
            <person name="Sieber C.M.K."/>
            <person name="Emerson J.B."/>
            <person name="Anantharaman K."/>
            <person name="Thomas B.C."/>
            <person name="Malmstrom R."/>
            <person name="Stieglmeier M."/>
            <person name="Klingl A."/>
            <person name="Woyke T."/>
            <person name="Ryan C.M."/>
            <person name="Banfield J.F."/>
        </authorList>
    </citation>
    <scope>NUCLEOTIDE SEQUENCE [LARGE SCALE GENOMIC DNA]</scope>
</reference>
<evidence type="ECO:0000313" key="4">
    <source>
        <dbReference type="EMBL" id="PIR69529.1"/>
    </source>
</evidence>
<dbReference type="Gene3D" id="2.60.120.200">
    <property type="match status" value="4"/>
</dbReference>
<proteinExistence type="predicted"/>
<dbReference type="CDD" id="cd06263">
    <property type="entry name" value="MAM"/>
    <property type="match status" value="1"/>
</dbReference>
<dbReference type="Proteomes" id="UP000231503">
    <property type="component" value="Unassembled WGS sequence"/>
</dbReference>
<name>A0A2H0TD90_9BACT</name>
<protein>
    <recommendedName>
        <fullName evidence="3">MAM domain-containing protein</fullName>
    </recommendedName>
</protein>
<dbReference type="SMART" id="SM00560">
    <property type="entry name" value="LamGL"/>
    <property type="match status" value="1"/>
</dbReference>
<dbReference type="SUPFAM" id="SSF49695">
    <property type="entry name" value="gamma-Crystallin-like"/>
    <property type="match status" value="1"/>
</dbReference>
<dbReference type="PANTHER" id="PTHR23282">
    <property type="entry name" value="APICAL ENDOSOMAL GLYCOPROTEIN PRECURSOR"/>
    <property type="match status" value="1"/>
</dbReference>
<dbReference type="InterPro" id="IPR000998">
    <property type="entry name" value="MAM_dom"/>
</dbReference>
<dbReference type="InterPro" id="IPR051560">
    <property type="entry name" value="MAM_domain-containing"/>
</dbReference>
<dbReference type="EMBL" id="PFCO01000005">
    <property type="protein sequence ID" value="PIR69529.1"/>
    <property type="molecule type" value="Genomic_DNA"/>
</dbReference>
<keyword evidence="1" id="KW-0732">Signal</keyword>
<dbReference type="Gene3D" id="2.60.20.10">
    <property type="entry name" value="Crystallins"/>
    <property type="match status" value="1"/>
</dbReference>
<organism evidence="4 5">
    <name type="scientific">Candidatus Niyogibacteria bacterium CG10_big_fil_rev_8_21_14_0_10_46_36</name>
    <dbReference type="NCBI Taxonomy" id="1974726"/>
    <lineage>
        <taxon>Bacteria</taxon>
        <taxon>Candidatus Niyogiibacteriota</taxon>
    </lineage>
</organism>